<name>A0AAD1S0W1_PELCU</name>
<protein>
    <submittedName>
        <fullName evidence="2">Uncharacterized protein</fullName>
    </submittedName>
</protein>
<keyword evidence="3" id="KW-1185">Reference proteome</keyword>
<gene>
    <name evidence="2" type="ORF">PECUL_23A061107</name>
</gene>
<reference evidence="2" key="1">
    <citation type="submission" date="2022-03" db="EMBL/GenBank/DDBJ databases">
        <authorList>
            <person name="Alioto T."/>
            <person name="Alioto T."/>
            <person name="Gomez Garrido J."/>
        </authorList>
    </citation>
    <scope>NUCLEOTIDE SEQUENCE</scope>
</reference>
<evidence type="ECO:0000313" key="2">
    <source>
        <dbReference type="EMBL" id="CAH2284157.1"/>
    </source>
</evidence>
<evidence type="ECO:0000313" key="3">
    <source>
        <dbReference type="Proteomes" id="UP001295444"/>
    </source>
</evidence>
<evidence type="ECO:0000256" key="1">
    <source>
        <dbReference type="SAM" id="MobiDB-lite"/>
    </source>
</evidence>
<accession>A0AAD1S0W1</accession>
<proteinExistence type="predicted"/>
<dbReference type="AlphaFoldDB" id="A0AAD1S0W1"/>
<organism evidence="2 3">
    <name type="scientific">Pelobates cultripes</name>
    <name type="common">Western spadefoot toad</name>
    <dbReference type="NCBI Taxonomy" id="61616"/>
    <lineage>
        <taxon>Eukaryota</taxon>
        <taxon>Metazoa</taxon>
        <taxon>Chordata</taxon>
        <taxon>Craniata</taxon>
        <taxon>Vertebrata</taxon>
        <taxon>Euteleostomi</taxon>
        <taxon>Amphibia</taxon>
        <taxon>Batrachia</taxon>
        <taxon>Anura</taxon>
        <taxon>Pelobatoidea</taxon>
        <taxon>Pelobatidae</taxon>
        <taxon>Pelobates</taxon>
    </lineage>
</organism>
<dbReference type="EMBL" id="OW240915">
    <property type="protein sequence ID" value="CAH2284157.1"/>
    <property type="molecule type" value="Genomic_DNA"/>
</dbReference>
<feature type="compositionally biased region" description="Low complexity" evidence="1">
    <location>
        <begin position="75"/>
        <end position="86"/>
    </location>
</feature>
<feature type="compositionally biased region" description="Polar residues" evidence="1">
    <location>
        <begin position="116"/>
        <end position="127"/>
    </location>
</feature>
<feature type="region of interest" description="Disordered" evidence="1">
    <location>
        <begin position="75"/>
        <end position="127"/>
    </location>
</feature>
<dbReference type="Proteomes" id="UP001295444">
    <property type="component" value="Chromosome 04"/>
</dbReference>
<sequence length="127" mass="13393">MRRPLPRVSSRCLAPPPWTGGAIPVCTSNGHDAKLSRILTPCCGTLSGSIPQDGRRTPAPCVTCQQEGACHRGNYPPSSDYHSYSPQDTIIPSGARLGDDSNGCIQDPPVRRNASIRASSPPSLGVD</sequence>